<evidence type="ECO:0000256" key="14">
    <source>
        <dbReference type="SAM" id="MobiDB-lite"/>
    </source>
</evidence>
<gene>
    <name evidence="17" type="primary">TEF3_2</name>
    <name evidence="17" type="ORF">K7432_002507</name>
</gene>
<dbReference type="SMART" id="SM00382">
    <property type="entry name" value="AAA"/>
    <property type="match status" value="2"/>
</dbReference>
<evidence type="ECO:0000256" key="11">
    <source>
        <dbReference type="ARBA" id="ARBA00022917"/>
    </source>
</evidence>
<organism evidence="17 18">
    <name type="scientific">Basidiobolus ranarum</name>
    <dbReference type="NCBI Taxonomy" id="34480"/>
    <lineage>
        <taxon>Eukaryota</taxon>
        <taxon>Fungi</taxon>
        <taxon>Fungi incertae sedis</taxon>
        <taxon>Zoopagomycota</taxon>
        <taxon>Entomophthoromycotina</taxon>
        <taxon>Basidiobolomycetes</taxon>
        <taxon>Basidiobolales</taxon>
        <taxon>Basidiobolaceae</taxon>
        <taxon>Basidiobolus</taxon>
    </lineage>
</organism>
<dbReference type="InterPro" id="IPR021133">
    <property type="entry name" value="HEAT_type_2"/>
</dbReference>
<dbReference type="CDD" id="cd18626">
    <property type="entry name" value="CD_eEF3"/>
    <property type="match status" value="1"/>
</dbReference>
<dbReference type="InterPro" id="IPR050611">
    <property type="entry name" value="ABCF"/>
</dbReference>
<keyword evidence="10" id="KW-0694">RNA-binding</keyword>
<feature type="domain" description="ABC transporter" evidence="16">
    <location>
        <begin position="469"/>
        <end position="685"/>
    </location>
</feature>
<evidence type="ECO:0000256" key="7">
    <source>
        <dbReference type="ARBA" id="ARBA00022768"/>
    </source>
</evidence>
<evidence type="ECO:0000256" key="4">
    <source>
        <dbReference type="ARBA" id="ARBA00022490"/>
    </source>
</evidence>
<dbReference type="PROSITE" id="PS50077">
    <property type="entry name" value="HEAT_REPEAT"/>
    <property type="match status" value="1"/>
</dbReference>
<dbReference type="PROSITE" id="PS00211">
    <property type="entry name" value="ABC_TRANSPORTER_1"/>
    <property type="match status" value="2"/>
</dbReference>
<evidence type="ECO:0000259" key="15">
    <source>
        <dbReference type="PROSITE" id="PS50013"/>
    </source>
</evidence>
<dbReference type="Pfam" id="PF00385">
    <property type="entry name" value="Chromo"/>
    <property type="match status" value="1"/>
</dbReference>
<proteinExistence type="inferred from homology"/>
<evidence type="ECO:0000256" key="1">
    <source>
        <dbReference type="ARBA" id="ARBA00004496"/>
    </source>
</evidence>
<evidence type="ECO:0000256" key="8">
    <source>
        <dbReference type="ARBA" id="ARBA00022801"/>
    </source>
</evidence>
<feature type="domain" description="Chromo" evidence="15">
    <location>
        <begin position="839"/>
        <end position="892"/>
    </location>
</feature>
<evidence type="ECO:0000256" key="10">
    <source>
        <dbReference type="ARBA" id="ARBA00022884"/>
    </source>
</evidence>
<dbReference type="InterPro" id="IPR003593">
    <property type="entry name" value="AAA+_ATPase"/>
</dbReference>
<comment type="subcellular location">
    <subcellularLocation>
        <location evidence="1">Cytoplasm</location>
    </subcellularLocation>
</comment>
<keyword evidence="6" id="KW-0547">Nucleotide-binding</keyword>
<dbReference type="Gene3D" id="1.25.10.10">
    <property type="entry name" value="Leucine-rich Repeat Variant"/>
    <property type="match status" value="1"/>
</dbReference>
<dbReference type="InterPro" id="IPR015688">
    <property type="entry name" value="eEF3_ABC2_chromodomain-like"/>
</dbReference>
<comment type="pathway">
    <text evidence="2">Protein biosynthesis; polypeptide chain elongation.</text>
</comment>
<evidence type="ECO:0000256" key="6">
    <source>
        <dbReference type="ARBA" id="ARBA00022741"/>
    </source>
</evidence>
<dbReference type="InterPro" id="IPR027417">
    <property type="entry name" value="P-loop_NTPase"/>
</dbReference>
<evidence type="ECO:0000256" key="5">
    <source>
        <dbReference type="ARBA" id="ARBA00022737"/>
    </source>
</evidence>
<dbReference type="InterPro" id="IPR011989">
    <property type="entry name" value="ARM-like"/>
</dbReference>
<dbReference type="SUPFAM" id="SSF52540">
    <property type="entry name" value="P-loop containing nucleoside triphosphate hydrolases"/>
    <property type="match status" value="2"/>
</dbReference>
<feature type="domain" description="ABC transporter" evidence="16">
    <location>
        <begin position="711"/>
        <end position="1032"/>
    </location>
</feature>
<keyword evidence="18" id="KW-1185">Reference proteome</keyword>
<dbReference type="InterPro" id="IPR023780">
    <property type="entry name" value="Chromo_domain"/>
</dbReference>
<dbReference type="InterPro" id="IPR016024">
    <property type="entry name" value="ARM-type_fold"/>
</dbReference>
<accession>A0ABR2W7S7</accession>
<dbReference type="EMBL" id="JASJQH010006943">
    <property type="protein sequence ID" value="KAK9722695.1"/>
    <property type="molecule type" value="Genomic_DNA"/>
</dbReference>
<name>A0ABR2W7S7_9FUNG</name>
<keyword evidence="9" id="KW-0067">ATP-binding</keyword>
<dbReference type="GO" id="GO:0003746">
    <property type="term" value="F:translation elongation factor activity"/>
    <property type="evidence" value="ECO:0007669"/>
    <property type="project" value="UniProtKB-KW"/>
</dbReference>
<dbReference type="PROSITE" id="PS50893">
    <property type="entry name" value="ABC_TRANSPORTER_2"/>
    <property type="match status" value="2"/>
</dbReference>
<dbReference type="Pfam" id="PF24987">
    <property type="entry name" value="HEAT_EF3_N"/>
    <property type="match status" value="1"/>
</dbReference>
<keyword evidence="5" id="KW-0677">Repeat</keyword>
<reference evidence="17 18" key="1">
    <citation type="submission" date="2023-04" db="EMBL/GenBank/DDBJ databases">
        <title>Genome of Basidiobolus ranarum AG-B5.</title>
        <authorList>
            <person name="Stajich J.E."/>
            <person name="Carter-House D."/>
            <person name="Gryganskyi A."/>
        </authorList>
    </citation>
    <scope>NUCLEOTIDE SEQUENCE [LARGE SCALE GENOMIC DNA]</scope>
    <source>
        <strain evidence="17 18">AG-B5</strain>
    </source>
</reference>
<dbReference type="SMART" id="SM00298">
    <property type="entry name" value="CHROMO"/>
    <property type="match status" value="1"/>
</dbReference>
<protein>
    <submittedName>
        <fullName evidence="17">Translational elongation factor EF-1 alpha</fullName>
    </submittedName>
</protein>
<dbReference type="Gene3D" id="2.40.50.990">
    <property type="match status" value="1"/>
</dbReference>
<feature type="region of interest" description="Disordered" evidence="14">
    <location>
        <begin position="1043"/>
        <end position="1073"/>
    </location>
</feature>
<keyword evidence="11" id="KW-0648">Protein biosynthesis</keyword>
<dbReference type="Pfam" id="PF24984">
    <property type="entry name" value="HEAT_EF3_GNC1"/>
    <property type="match status" value="1"/>
</dbReference>
<keyword evidence="7 17" id="KW-0251">Elongation factor</keyword>
<dbReference type="Pfam" id="PF00005">
    <property type="entry name" value="ABC_tran"/>
    <property type="match status" value="2"/>
</dbReference>
<dbReference type="CDD" id="cd03221">
    <property type="entry name" value="ABCF_EF-3"/>
    <property type="match status" value="1"/>
</dbReference>
<dbReference type="SUPFAM" id="SSF48371">
    <property type="entry name" value="ARM repeat"/>
    <property type="match status" value="1"/>
</dbReference>
<evidence type="ECO:0000256" key="2">
    <source>
        <dbReference type="ARBA" id="ARBA00004815"/>
    </source>
</evidence>
<dbReference type="InterPro" id="IPR000953">
    <property type="entry name" value="Chromo/chromo_shadow_dom"/>
</dbReference>
<evidence type="ECO:0000256" key="9">
    <source>
        <dbReference type="ARBA" id="ARBA00022840"/>
    </source>
</evidence>
<dbReference type="Gene3D" id="3.40.50.300">
    <property type="entry name" value="P-loop containing nucleotide triphosphate hydrolases"/>
    <property type="match status" value="2"/>
</dbReference>
<evidence type="ECO:0000256" key="3">
    <source>
        <dbReference type="ARBA" id="ARBA00011054"/>
    </source>
</evidence>
<dbReference type="InterPro" id="IPR047038">
    <property type="entry name" value="eEF3_chromodomain-like_sf"/>
</dbReference>
<evidence type="ECO:0000313" key="18">
    <source>
        <dbReference type="Proteomes" id="UP001479436"/>
    </source>
</evidence>
<evidence type="ECO:0000256" key="13">
    <source>
        <dbReference type="PROSITE-ProRule" id="PRU00103"/>
    </source>
</evidence>
<dbReference type="InterPro" id="IPR003439">
    <property type="entry name" value="ABC_transporter-like_ATP-bd"/>
</dbReference>
<dbReference type="PANTHER" id="PTHR19211">
    <property type="entry name" value="ATP-BINDING TRANSPORT PROTEIN-RELATED"/>
    <property type="match status" value="1"/>
</dbReference>
<comment type="caution">
    <text evidence="17">The sequence shown here is derived from an EMBL/GenBank/DDBJ whole genome shotgun (WGS) entry which is preliminary data.</text>
</comment>
<dbReference type="PANTHER" id="PTHR19211:SF5">
    <property type="entry name" value="ELONGATION FACTOR 3A-RELATED"/>
    <property type="match status" value="1"/>
</dbReference>
<feature type="repeat" description="HEAT" evidence="13">
    <location>
        <begin position="207"/>
        <end position="245"/>
    </location>
</feature>
<sequence length="1073" mass="118226">MFVNYETTIEELSTGVSNIHYECENPCLDGDECATQARALDKERAALLLKKLTECEDSDGLTQVAEEVTSFVEHVGVIEAVTTFQIIDILKVTAQNKKSSIDREGALLIYASLAKKFDHAIEPYLISELPIILGGYSDKSIAVREAAQVAGATLMALPCEHAVPALLPVLFDALQNGKWQTKLGSLSLISELARTSSEQVRVCLPDIVPRVSEIMWDTKPEVQTAAKVTMRHVCDVVGNPDIEPSLNSLIGCIAAPENVPECIHQLAATTFVTQVEAPALAIMTPLLTRGLSERSPAVQRQTAVIIDNMCKLVENPADAVQFLPKLLPGLDRIIEIGSNPELRTVAERARSTLVRVGGANTSASTPVFELVESAEVLEVLKKEITKVTPSTIEVSPIALSYITTMCTGLVNRRCFDVVEWDLCIVPYLAPIILQKNADVVCSEVLKFYKEWHENGAKDAAAAAEDEEGEELCNCEFSLAYGGMILLNNTKLKLRRGQRYGLCGPNGVGKSTLMRSIAEGKLNGFPSPDELKTVFVEHNLQAEEAELGVLEFIAKDKSLSNVSSEEIKSMLLSVGFTEEMQVMAISSLSGGWKMKLELARAMLMKADILLLDEPTNHLDVTNVAWLEAYLNSLSNVTSILVSHDSGFLDNVCTNIIHYESRKLKNYKGNLSEFVKQYPEAKSYYELASVTHKFKLPTPGLLDGVKSKGKAILKMTDIGYTYPGASKQALRDISVQCSLNSRVAVLGPNGAGKSTMIKVLTGEIVPDCGEIKKHPNLRVAYVAQHAFHHVEQHLDQTPNEYIRWRYQSGEDRESLSKADRQVSEEELKQMNTVVVWDGEKLKVEGLYGRRKAGRSSEYEVQWAGKSHEDNAWVPREDLEKWGFKKMLDAYDAKEAALAGAWTRQLTAKEVEKHLSDLGLDVEFATHSRIRGLSGGQKVKVVIAAAMWLNPHLLVLDEPTNYLDRDSLGALAEAIKEFEGGVVMISHHTEFTSSLCTETWKVDAGTVTLEGNDYSTNAGEKIQAQEEAQTKLDAFGNVSKVSSKKKLSRKELKQKQKRRAQQIANGEEVSSDEDDI</sequence>
<evidence type="ECO:0000256" key="12">
    <source>
        <dbReference type="ARBA" id="ARBA00049360"/>
    </source>
</evidence>
<comment type="catalytic activity">
    <reaction evidence="12">
        <text>ATP + H2O = ADP + phosphate + H(+)</text>
        <dbReference type="Rhea" id="RHEA:13065"/>
        <dbReference type="ChEBI" id="CHEBI:15377"/>
        <dbReference type="ChEBI" id="CHEBI:15378"/>
        <dbReference type="ChEBI" id="CHEBI:30616"/>
        <dbReference type="ChEBI" id="CHEBI:43474"/>
        <dbReference type="ChEBI" id="CHEBI:456216"/>
    </reaction>
</comment>
<evidence type="ECO:0000313" key="17">
    <source>
        <dbReference type="EMBL" id="KAK9722695.1"/>
    </source>
</evidence>
<comment type="similarity">
    <text evidence="3">Belongs to the ABC transporter superfamily. ABCF family. EF3 subfamily.</text>
</comment>
<dbReference type="InterPro" id="IPR017871">
    <property type="entry name" value="ABC_transporter-like_CS"/>
</dbReference>
<keyword evidence="4" id="KW-0963">Cytoplasm</keyword>
<evidence type="ECO:0000259" key="16">
    <source>
        <dbReference type="PROSITE" id="PS50893"/>
    </source>
</evidence>
<dbReference type="PROSITE" id="PS50013">
    <property type="entry name" value="CHROMO_2"/>
    <property type="match status" value="1"/>
</dbReference>
<keyword evidence="8" id="KW-0378">Hydrolase</keyword>
<dbReference type="Proteomes" id="UP001479436">
    <property type="component" value="Unassembled WGS sequence"/>
</dbReference>